<proteinExistence type="predicted"/>
<comment type="caution">
    <text evidence="2">The sequence shown here is derived from an EMBL/GenBank/DDBJ whole genome shotgun (WGS) entry which is preliminary data.</text>
</comment>
<protein>
    <recommendedName>
        <fullName evidence="1">DUF6351 domain-containing protein</fullName>
    </recommendedName>
</protein>
<dbReference type="AlphaFoldDB" id="A0A2T5MIS5"/>
<sequence>MYHDRTRAGGRHSVFSITLRIALTALCGVVLLSCSRSSPVSGNSNVTGSSGPVNGDAIHVLSNRADLINGGDALVQVTLPAGVAASAVKMDLNGKNITSQFSTDDSGNYMGLVSGLKLGGNMITAKFPDGSSSSYSIVNHPQGGPVISGPQLQPWTCRNAAATDAQCNQPVEYSYLYKSTDSTKAGLQPYDPASPASDVADTTTQNGVTVPFIVRVETGYQDRDQYKIAVLYQPDESWSATKPQPQFNHKLVINHGFSCGVEYQSGNAPTVAPGDGTAIPVVGGNIPIGLPIEVLVDATKNALSQGFAVMSTALNNSGHNCNVAVQAESMIMAKERVIEQYGTLRYTIGQGCSGGSLAMQWVANAYPGIYQGILPTCSFPDAWSVATQFADYHLTLAYFLDPSKWGSGVAWLPTQMADVQGHVTIVNSIVSDNAQFHVVVPTDPCAGISDAQRYDPMTNPSGVRCSVIDAAINLFGPRPSSVWSPNEKALGRGFGGLAVDNVGVQYGLGALQKGTILVDQFIDLNTKIGGLDVDIKPIPTRTAADEPALSNAYRTGLINETNNLNRTAIIDCRGPDPAAFHDSYRAFAVRARLDREHGNHDNQVIWEGPILIMGDNECAKNSFVAMDRWLSEVEKDVSPTPLAQKIVAKKPADIKDACFDGVGQKLTDGLCPDLVVPVYGTPRMVAGDAISTDTNKCQLKPLVRSDYTGLASLNDAQWSQMQKLYPEGVCDYSKPGVSQQGTIPWQTYQKPNGKVIYGGTPLPTIPANSAAGWAAPAFSGYPSLK</sequence>
<accession>A0A2T5MIS5</accession>
<organism evidence="2 3">
    <name type="scientific">Stenotrophobium rhamnosiphilum</name>
    <dbReference type="NCBI Taxonomy" id="2029166"/>
    <lineage>
        <taxon>Bacteria</taxon>
        <taxon>Pseudomonadati</taxon>
        <taxon>Pseudomonadota</taxon>
        <taxon>Gammaproteobacteria</taxon>
        <taxon>Nevskiales</taxon>
        <taxon>Nevskiaceae</taxon>
        <taxon>Stenotrophobium</taxon>
    </lineage>
</organism>
<evidence type="ECO:0000313" key="3">
    <source>
        <dbReference type="Proteomes" id="UP000244248"/>
    </source>
</evidence>
<dbReference type="Pfam" id="PF19878">
    <property type="entry name" value="DUF6351"/>
    <property type="match status" value="1"/>
</dbReference>
<gene>
    <name evidence="2" type="ORF">CJD38_07540</name>
</gene>
<dbReference type="RefSeq" id="WP_107939684.1">
    <property type="nucleotide sequence ID" value="NZ_QANS01000002.1"/>
</dbReference>
<dbReference type="Proteomes" id="UP000244248">
    <property type="component" value="Unassembled WGS sequence"/>
</dbReference>
<keyword evidence="3" id="KW-1185">Reference proteome</keyword>
<dbReference type="OrthoDB" id="3078806at2"/>
<dbReference type="PROSITE" id="PS51257">
    <property type="entry name" value="PROKAR_LIPOPROTEIN"/>
    <property type="match status" value="1"/>
</dbReference>
<evidence type="ECO:0000313" key="2">
    <source>
        <dbReference type="EMBL" id="PTU32486.1"/>
    </source>
</evidence>
<reference evidence="2 3" key="1">
    <citation type="submission" date="2018-04" db="EMBL/GenBank/DDBJ databases">
        <title>Novel species isolated from glacier.</title>
        <authorList>
            <person name="Liu Q."/>
            <person name="Xin Y.-H."/>
        </authorList>
    </citation>
    <scope>NUCLEOTIDE SEQUENCE [LARGE SCALE GENOMIC DNA]</scope>
    <source>
        <strain evidence="2 3">GT1R17</strain>
    </source>
</reference>
<feature type="domain" description="DUF6351" evidence="1">
    <location>
        <begin position="58"/>
        <end position="740"/>
    </location>
</feature>
<name>A0A2T5MIS5_9GAMM</name>
<dbReference type="InterPro" id="IPR045556">
    <property type="entry name" value="DUF6351"/>
</dbReference>
<dbReference type="EMBL" id="QANS01000002">
    <property type="protein sequence ID" value="PTU32486.1"/>
    <property type="molecule type" value="Genomic_DNA"/>
</dbReference>
<evidence type="ECO:0000259" key="1">
    <source>
        <dbReference type="Pfam" id="PF19878"/>
    </source>
</evidence>